<dbReference type="GO" id="GO:0022857">
    <property type="term" value="F:transmembrane transporter activity"/>
    <property type="evidence" value="ECO:0007669"/>
    <property type="project" value="TreeGrafter"/>
</dbReference>
<keyword evidence="1" id="KW-0813">Transport</keyword>
<dbReference type="GO" id="GO:0005886">
    <property type="term" value="C:plasma membrane"/>
    <property type="evidence" value="ECO:0007669"/>
    <property type="project" value="TreeGrafter"/>
</dbReference>
<protein>
    <submittedName>
        <fullName evidence="5">Bacitracin ABC transporter ATP-binding protein</fullName>
    </submittedName>
</protein>
<dbReference type="AlphaFoldDB" id="A0A0V8GII6"/>
<keyword evidence="3 5" id="KW-0067">ATP-binding</keyword>
<dbReference type="PANTHER" id="PTHR24220:SF494">
    <property type="entry name" value="ABC TRANSPORTER ATP-BINDING PROTEIN YXDL"/>
    <property type="match status" value="1"/>
</dbReference>
<organism evidence="5 7">
    <name type="scientific">Exiguobacterium indicum</name>
    <dbReference type="NCBI Taxonomy" id="296995"/>
    <lineage>
        <taxon>Bacteria</taxon>
        <taxon>Bacillati</taxon>
        <taxon>Bacillota</taxon>
        <taxon>Bacilli</taxon>
        <taxon>Bacillales</taxon>
        <taxon>Bacillales Family XII. Incertae Sedis</taxon>
        <taxon>Exiguobacterium</taxon>
    </lineage>
</organism>
<dbReference type="PANTHER" id="PTHR24220">
    <property type="entry name" value="IMPORT ATP-BINDING PROTEIN"/>
    <property type="match status" value="1"/>
</dbReference>
<proteinExistence type="predicted"/>
<name>A0A0V8GII6_9BACL</name>
<dbReference type="CDD" id="cd03255">
    <property type="entry name" value="ABC_MJ0796_LolCDE_FtsE"/>
    <property type="match status" value="1"/>
</dbReference>
<reference evidence="6 8" key="2">
    <citation type="journal article" date="2016" name="Front. Microbiol.">
        <title>Genomic Resource of Rice Seed Associated Bacteria.</title>
        <authorList>
            <person name="Midha S."/>
            <person name="Bansal K."/>
            <person name="Sharma S."/>
            <person name="Kumar N."/>
            <person name="Patil P.P."/>
            <person name="Chaudhry V."/>
            <person name="Patil P.B."/>
        </authorList>
    </citation>
    <scope>NUCLEOTIDE SEQUENCE [LARGE SCALE GENOMIC DNA]</scope>
    <source>
        <strain evidence="6 8">RSA11</strain>
    </source>
</reference>
<evidence type="ECO:0000256" key="1">
    <source>
        <dbReference type="ARBA" id="ARBA00022448"/>
    </source>
</evidence>
<dbReference type="Proteomes" id="UP000072605">
    <property type="component" value="Unassembled WGS sequence"/>
</dbReference>
<dbReference type="GO" id="GO:0016887">
    <property type="term" value="F:ATP hydrolysis activity"/>
    <property type="evidence" value="ECO:0007669"/>
    <property type="project" value="InterPro"/>
</dbReference>
<evidence type="ECO:0000259" key="4">
    <source>
        <dbReference type="PROSITE" id="PS50893"/>
    </source>
</evidence>
<dbReference type="InterPro" id="IPR027417">
    <property type="entry name" value="P-loop_NTPase"/>
</dbReference>
<dbReference type="InterPro" id="IPR003593">
    <property type="entry name" value="AAA+_ATPase"/>
</dbReference>
<dbReference type="Proteomes" id="UP000053797">
    <property type="component" value="Unassembled WGS sequence"/>
</dbReference>
<evidence type="ECO:0000313" key="5">
    <source>
        <dbReference type="EMBL" id="KSU50066.1"/>
    </source>
</evidence>
<sequence length="254" mass="28346">MIEVKQLGKVYPGKVTEQPLTDVNFRVEEGEMVAVMGPSGSGKSTLINLLATLDEPSWGSILIDGVDTATFKRKEMTRFRRETLGIIFQEFNLLDSLTLGENMLVPLMLSGKKAKLAREEMEQLARRLQIDDLLDKQVDEVSGGQRQRTAIGRALIHTPRLILADEPTGALDFQATKHVMDVLAELNATGMTMVIVTHDPQVASYCNHVLFLKDGSVQTELFRDEPRRIFFQRVIESLSLLGGDEHQLSAIRPT</sequence>
<reference evidence="5 7" key="1">
    <citation type="journal article" date="2015" name="Int. J. Syst. Evol. Microbiol.">
        <title>Exiguobacterium enclense sp. nov., isolated from sediment.</title>
        <authorList>
            <person name="Dastager S.G."/>
            <person name="Mawlankar R."/>
            <person name="Sonalkar V.V."/>
            <person name="Thorat M.N."/>
            <person name="Mual P."/>
            <person name="Verma A."/>
            <person name="Krishnamurthi S."/>
            <person name="Tang S.K."/>
            <person name="Li W.J."/>
        </authorList>
    </citation>
    <scope>NUCLEOTIDE SEQUENCE [LARGE SCALE GENOMIC DNA]</scope>
    <source>
        <strain evidence="5 7">NIO-1109</strain>
    </source>
</reference>
<dbReference type="InterPro" id="IPR003439">
    <property type="entry name" value="ABC_transporter-like_ATP-bd"/>
</dbReference>
<evidence type="ECO:0000313" key="6">
    <source>
        <dbReference type="EMBL" id="KTR28389.1"/>
    </source>
</evidence>
<comment type="caution">
    <text evidence="5">The sequence shown here is derived from an EMBL/GenBank/DDBJ whole genome shotgun (WGS) entry which is preliminary data.</text>
</comment>
<accession>A0A0V8GII6</accession>
<dbReference type="EMBL" id="LDQV01000007">
    <property type="protein sequence ID" value="KTR28389.1"/>
    <property type="molecule type" value="Genomic_DNA"/>
</dbReference>
<dbReference type="GeneID" id="90837872"/>
<evidence type="ECO:0000313" key="7">
    <source>
        <dbReference type="Proteomes" id="UP000053797"/>
    </source>
</evidence>
<evidence type="ECO:0000313" key="8">
    <source>
        <dbReference type="Proteomes" id="UP000072605"/>
    </source>
</evidence>
<dbReference type="GO" id="GO:0098796">
    <property type="term" value="C:membrane protein complex"/>
    <property type="evidence" value="ECO:0007669"/>
    <property type="project" value="UniProtKB-ARBA"/>
</dbReference>
<dbReference type="SUPFAM" id="SSF52540">
    <property type="entry name" value="P-loop containing nucleoside triphosphate hydrolases"/>
    <property type="match status" value="1"/>
</dbReference>
<dbReference type="GO" id="GO:0005524">
    <property type="term" value="F:ATP binding"/>
    <property type="evidence" value="ECO:0007669"/>
    <property type="project" value="UniProtKB-KW"/>
</dbReference>
<dbReference type="InterPro" id="IPR015854">
    <property type="entry name" value="ABC_transpr_LolD-like"/>
</dbReference>
<dbReference type="FunFam" id="3.40.50.300:FF:000032">
    <property type="entry name" value="Export ABC transporter ATP-binding protein"/>
    <property type="match status" value="1"/>
</dbReference>
<dbReference type="PROSITE" id="PS50893">
    <property type="entry name" value="ABC_TRANSPORTER_2"/>
    <property type="match status" value="1"/>
</dbReference>
<dbReference type="OrthoDB" id="9791546at2"/>
<keyword evidence="2" id="KW-0547">Nucleotide-binding</keyword>
<dbReference type="RefSeq" id="WP_023469321.1">
    <property type="nucleotide sequence ID" value="NZ_FMYN01000001.1"/>
</dbReference>
<feature type="domain" description="ABC transporter" evidence="4">
    <location>
        <begin position="2"/>
        <end position="239"/>
    </location>
</feature>
<dbReference type="SMART" id="SM00382">
    <property type="entry name" value="AAA"/>
    <property type="match status" value="1"/>
</dbReference>
<dbReference type="Gene3D" id="3.40.50.300">
    <property type="entry name" value="P-loop containing nucleotide triphosphate hydrolases"/>
    <property type="match status" value="1"/>
</dbReference>
<dbReference type="InterPro" id="IPR017911">
    <property type="entry name" value="MacB-like_ATP-bd"/>
</dbReference>
<dbReference type="EMBL" id="LNQL01000001">
    <property type="protein sequence ID" value="KSU50066.1"/>
    <property type="molecule type" value="Genomic_DNA"/>
</dbReference>
<evidence type="ECO:0000256" key="3">
    <source>
        <dbReference type="ARBA" id="ARBA00022840"/>
    </source>
</evidence>
<evidence type="ECO:0000256" key="2">
    <source>
        <dbReference type="ARBA" id="ARBA00022741"/>
    </source>
</evidence>
<dbReference type="Pfam" id="PF00005">
    <property type="entry name" value="ABC_tran"/>
    <property type="match status" value="1"/>
</dbReference>
<gene>
    <name evidence="5" type="ORF">AS033_01455</name>
    <name evidence="6" type="ORF">RSA11_01790</name>
</gene>